<sequence>MVRPDPRIHGDIPGVPVGLMFADREDLYNAGVHGHKEAGIFGTKYDNGAYSIVLNQGYEDDDDRGDTIIYTGEGKGKPKEGQAPKPGSKTQQGPQDMKSSGNAALERSVKSGLGVRVIRGPDGNIKYCPAQGYRYDGLYIVTRAWMEEGKAGFKMCRFELKRDDDLGQDPLPLHISGTGSSDKYWSPDGTEALARGKECRAVRAAMAATQTTGRTTQQSIQEITGHKKYVGHSFKRTGGA</sequence>
<evidence type="ECO:0000256" key="1">
    <source>
        <dbReference type="ARBA" id="ARBA00023242"/>
    </source>
</evidence>
<accession>A0AAD7HAU3</accession>
<dbReference type="SMART" id="SM00466">
    <property type="entry name" value="SRA"/>
    <property type="match status" value="1"/>
</dbReference>
<keyword evidence="1 2" id="KW-0539">Nucleus</keyword>
<evidence type="ECO:0000313" key="5">
    <source>
        <dbReference type="EMBL" id="KAJ7716576.1"/>
    </source>
</evidence>
<dbReference type="InterPro" id="IPR003105">
    <property type="entry name" value="SRA_YDG"/>
</dbReference>
<proteinExistence type="predicted"/>
<dbReference type="Pfam" id="PF02182">
    <property type="entry name" value="SAD_SRA"/>
    <property type="match status" value="1"/>
</dbReference>
<reference evidence="5" key="1">
    <citation type="submission" date="2023-03" db="EMBL/GenBank/DDBJ databases">
        <title>Massive genome expansion in bonnet fungi (Mycena s.s.) driven by repeated elements and novel gene families across ecological guilds.</title>
        <authorList>
            <consortium name="Lawrence Berkeley National Laboratory"/>
            <person name="Harder C.B."/>
            <person name="Miyauchi S."/>
            <person name="Viragh M."/>
            <person name="Kuo A."/>
            <person name="Thoen E."/>
            <person name="Andreopoulos B."/>
            <person name="Lu D."/>
            <person name="Skrede I."/>
            <person name="Drula E."/>
            <person name="Henrissat B."/>
            <person name="Morin E."/>
            <person name="Kohler A."/>
            <person name="Barry K."/>
            <person name="LaButti K."/>
            <person name="Morin E."/>
            <person name="Salamov A."/>
            <person name="Lipzen A."/>
            <person name="Mereny Z."/>
            <person name="Hegedus B."/>
            <person name="Baldrian P."/>
            <person name="Stursova M."/>
            <person name="Weitz H."/>
            <person name="Taylor A."/>
            <person name="Grigoriev I.V."/>
            <person name="Nagy L.G."/>
            <person name="Martin F."/>
            <person name="Kauserud H."/>
        </authorList>
    </citation>
    <scope>NUCLEOTIDE SEQUENCE</scope>
    <source>
        <strain evidence="5">CBHHK188m</strain>
    </source>
</reference>
<evidence type="ECO:0000259" key="4">
    <source>
        <dbReference type="PROSITE" id="PS51015"/>
    </source>
</evidence>
<feature type="region of interest" description="Disordered" evidence="3">
    <location>
        <begin position="63"/>
        <end position="105"/>
    </location>
</feature>
<evidence type="ECO:0000256" key="3">
    <source>
        <dbReference type="SAM" id="MobiDB-lite"/>
    </source>
</evidence>
<feature type="domain" description="YDG" evidence="4">
    <location>
        <begin position="10"/>
        <end position="162"/>
    </location>
</feature>
<comment type="subcellular location">
    <subcellularLocation>
        <location evidence="2">Nucleus</location>
    </subcellularLocation>
</comment>
<dbReference type="PANTHER" id="PTHR14140">
    <property type="entry name" value="E3 UBIQUITIN-PROTEIN LIGASE UHRF-RELATED"/>
    <property type="match status" value="1"/>
</dbReference>
<gene>
    <name evidence="5" type="ORF">DFH07DRAFT_353674</name>
</gene>
<comment type="caution">
    <text evidence="5">The sequence shown here is derived from an EMBL/GenBank/DDBJ whole genome shotgun (WGS) entry which is preliminary data.</text>
</comment>
<dbReference type="GO" id="GO:0044027">
    <property type="term" value="P:negative regulation of gene expression via chromosomal CpG island methylation"/>
    <property type="evidence" value="ECO:0007669"/>
    <property type="project" value="TreeGrafter"/>
</dbReference>
<dbReference type="PANTHER" id="PTHR14140:SF27">
    <property type="entry name" value="OS04G0289800 PROTEIN"/>
    <property type="match status" value="1"/>
</dbReference>
<dbReference type="GO" id="GO:0016567">
    <property type="term" value="P:protein ubiquitination"/>
    <property type="evidence" value="ECO:0007669"/>
    <property type="project" value="TreeGrafter"/>
</dbReference>
<keyword evidence="6" id="KW-1185">Reference proteome</keyword>
<dbReference type="InterPro" id="IPR015947">
    <property type="entry name" value="PUA-like_sf"/>
</dbReference>
<protein>
    <submittedName>
        <fullName evidence="5">PUA-like domain-containing protein</fullName>
    </submittedName>
</protein>
<dbReference type="SUPFAM" id="SSF88697">
    <property type="entry name" value="PUA domain-like"/>
    <property type="match status" value="1"/>
</dbReference>
<dbReference type="InterPro" id="IPR036987">
    <property type="entry name" value="SRA-YDG_sf"/>
</dbReference>
<name>A0AAD7HAU3_9AGAR</name>
<dbReference type="Proteomes" id="UP001215280">
    <property type="component" value="Unassembled WGS sequence"/>
</dbReference>
<dbReference type="PROSITE" id="PS51015">
    <property type="entry name" value="YDG"/>
    <property type="match status" value="1"/>
</dbReference>
<dbReference type="InterPro" id="IPR045134">
    <property type="entry name" value="UHRF1/2-like"/>
</dbReference>
<dbReference type="Gene3D" id="2.30.280.10">
    <property type="entry name" value="SRA-YDG"/>
    <property type="match status" value="1"/>
</dbReference>
<dbReference type="GO" id="GO:0061630">
    <property type="term" value="F:ubiquitin protein ligase activity"/>
    <property type="evidence" value="ECO:0007669"/>
    <property type="project" value="TreeGrafter"/>
</dbReference>
<dbReference type="AlphaFoldDB" id="A0AAD7HAU3"/>
<evidence type="ECO:0000256" key="2">
    <source>
        <dbReference type="PROSITE-ProRule" id="PRU00358"/>
    </source>
</evidence>
<evidence type="ECO:0000313" key="6">
    <source>
        <dbReference type="Proteomes" id="UP001215280"/>
    </source>
</evidence>
<feature type="compositionally biased region" description="Polar residues" evidence="3">
    <location>
        <begin position="88"/>
        <end position="102"/>
    </location>
</feature>
<dbReference type="EMBL" id="JARJLG010000330">
    <property type="protein sequence ID" value="KAJ7716576.1"/>
    <property type="molecule type" value="Genomic_DNA"/>
</dbReference>
<organism evidence="5 6">
    <name type="scientific">Mycena maculata</name>
    <dbReference type="NCBI Taxonomy" id="230809"/>
    <lineage>
        <taxon>Eukaryota</taxon>
        <taxon>Fungi</taxon>
        <taxon>Dikarya</taxon>
        <taxon>Basidiomycota</taxon>
        <taxon>Agaricomycotina</taxon>
        <taxon>Agaricomycetes</taxon>
        <taxon>Agaricomycetidae</taxon>
        <taxon>Agaricales</taxon>
        <taxon>Marasmiineae</taxon>
        <taxon>Mycenaceae</taxon>
        <taxon>Mycena</taxon>
    </lineage>
</organism>
<dbReference type="GO" id="GO:0005634">
    <property type="term" value="C:nucleus"/>
    <property type="evidence" value="ECO:0007669"/>
    <property type="project" value="UniProtKB-SubCell"/>
</dbReference>